<dbReference type="Gene3D" id="3.40.50.1360">
    <property type="match status" value="1"/>
</dbReference>
<dbReference type="SUPFAM" id="SSF102588">
    <property type="entry name" value="LmbE-like"/>
    <property type="match status" value="1"/>
</dbReference>
<dbReference type="InterPro" id="IPR004547">
    <property type="entry name" value="Glucosamine6P_isomerase"/>
</dbReference>
<dbReference type="EMBL" id="FUYV01000004">
    <property type="protein sequence ID" value="SKB68265.1"/>
    <property type="molecule type" value="Genomic_DNA"/>
</dbReference>
<proteinExistence type="predicted"/>
<evidence type="ECO:0000313" key="4">
    <source>
        <dbReference type="Proteomes" id="UP000191055"/>
    </source>
</evidence>
<name>A0A1T5D9B8_9BACT</name>
<dbReference type="STRING" id="889453.SAMN03080601_01036"/>
<dbReference type="Pfam" id="PF02585">
    <property type="entry name" value="PIG-L"/>
    <property type="match status" value="1"/>
</dbReference>
<dbReference type="Pfam" id="PF01182">
    <property type="entry name" value="Glucosamine_iso"/>
    <property type="match status" value="1"/>
</dbReference>
<dbReference type="InterPro" id="IPR052960">
    <property type="entry name" value="GlcN6P_deaminase-like"/>
</dbReference>
<gene>
    <name evidence="3" type="ORF">SAMN03080601_01036</name>
</gene>
<dbReference type="AlphaFoldDB" id="A0A1T5D9B8"/>
<sequence length="663" mass="75058">MVEAFDKKISNPGKFKNEVAKNDPYFKALITKNEKIPTDVYDSSNQGSNIVAAEIADTIKDVNSKGRKCVLCLTVGSAPAEVYTGLIRMHLQENLSFKDVIVFGVMEFFPINANAIQSFSRNINEKFIRHIDLPKEQLFLLNGEQSQEGIHRYCQEIEEKITSFGGIDYQLLGIGSTGHIGFNEPGSALNSLTRLVSLDDTTRTSLGSFFRGKDNVPAKAMTLGIKTILSAKKIRLLAWGEAKSSVIASAVENKFSEELPASFLQQHKDARIVLDMAAGAELTRIKTPWLIDAVEWNDRLIRKAVVWLCQKLEKPILKLTDRDYSDNGMGDLITEKGGSYSINIKVFNDLQHTITGWPGGKPNSDDSKRPERREPFPKRVIIFSPHPDDDVISMGGTMLRLVDHGHDVHVAYQVSGNIAVSDSDALRYLEFVRDLQIQMGCSAESIAKIDHLKEKTDNFIKNKRNDATDLYEIRKIKSLIRVGEARDACRYANVKSANVHFLNLPFYETGEVEKNPIGKTDIKIISDLIEKIKPHQIYAAGDLSDPHGTHRVCLDAIFEAIDELKHESWMKDCWVWLYRGAWHEWDIHQVEMAVPISPDELMRKRTAIFKHQSQKDGAMFLGSDNREFWQRAEERNRGTAKIYDQLGMAEYEAIEAFVRYEFL</sequence>
<dbReference type="InterPro" id="IPR037171">
    <property type="entry name" value="NagB/RpiA_transferase-like"/>
</dbReference>
<dbReference type="GO" id="GO:0006044">
    <property type="term" value="P:N-acetylglucosamine metabolic process"/>
    <property type="evidence" value="ECO:0007669"/>
    <property type="project" value="InterPro"/>
</dbReference>
<accession>A0A1T5D9B8</accession>
<dbReference type="NCBIfam" id="NF002557">
    <property type="entry name" value="PRK02122.1"/>
    <property type="match status" value="1"/>
</dbReference>
<feature type="region of interest" description="Disordered" evidence="1">
    <location>
        <begin position="355"/>
        <end position="374"/>
    </location>
</feature>
<dbReference type="SUPFAM" id="SSF100950">
    <property type="entry name" value="NagB/RpiA/CoA transferase-like"/>
    <property type="match status" value="1"/>
</dbReference>
<dbReference type="PANTHER" id="PTHR42892:SF1">
    <property type="entry name" value="GLUCOSAMINE-6-PHOSPHATE ISOMERASE"/>
    <property type="match status" value="1"/>
</dbReference>
<dbReference type="Gene3D" id="3.40.50.10320">
    <property type="entry name" value="LmbE-like"/>
    <property type="match status" value="1"/>
</dbReference>
<dbReference type="RefSeq" id="WP_079556807.1">
    <property type="nucleotide sequence ID" value="NZ_CP021904.1"/>
</dbReference>
<organism evidence="3 4">
    <name type="scientific">Alkalitalea saponilacus</name>
    <dbReference type="NCBI Taxonomy" id="889453"/>
    <lineage>
        <taxon>Bacteria</taxon>
        <taxon>Pseudomonadati</taxon>
        <taxon>Bacteroidota</taxon>
        <taxon>Bacteroidia</taxon>
        <taxon>Marinilabiliales</taxon>
        <taxon>Marinilabiliaceae</taxon>
        <taxon>Alkalitalea</taxon>
    </lineage>
</organism>
<protein>
    <submittedName>
        <fullName evidence="3">Glucosamine-6-phosphate deaminase</fullName>
    </submittedName>
</protein>
<dbReference type="InterPro" id="IPR024078">
    <property type="entry name" value="LmbE-like_dom_sf"/>
</dbReference>
<keyword evidence="4" id="KW-1185">Reference proteome</keyword>
<dbReference type="Proteomes" id="UP000191055">
    <property type="component" value="Unassembled WGS sequence"/>
</dbReference>
<dbReference type="InterPro" id="IPR003737">
    <property type="entry name" value="GlcNAc_PI_deacetylase-related"/>
</dbReference>
<feature type="domain" description="Glucosamine/galactosamine-6-phosphate isomerase" evidence="2">
    <location>
        <begin position="49"/>
        <end position="268"/>
    </location>
</feature>
<reference evidence="3 4" key="1">
    <citation type="submission" date="2017-02" db="EMBL/GenBank/DDBJ databases">
        <authorList>
            <person name="Peterson S.W."/>
        </authorList>
    </citation>
    <scope>NUCLEOTIDE SEQUENCE [LARGE SCALE GENOMIC DNA]</scope>
    <source>
        <strain evidence="3 4">DSM 24412</strain>
    </source>
</reference>
<dbReference type="KEGG" id="asx:CDL62_16490"/>
<dbReference type="InterPro" id="IPR006148">
    <property type="entry name" value="Glc/Gal-6P_isomerase"/>
</dbReference>
<evidence type="ECO:0000313" key="3">
    <source>
        <dbReference type="EMBL" id="SKB68265.1"/>
    </source>
</evidence>
<dbReference type="OrthoDB" id="9791139at2"/>
<feature type="compositionally biased region" description="Basic and acidic residues" evidence="1">
    <location>
        <begin position="363"/>
        <end position="374"/>
    </location>
</feature>
<dbReference type="GO" id="GO:0004342">
    <property type="term" value="F:glucosamine-6-phosphate deaminase activity"/>
    <property type="evidence" value="ECO:0007669"/>
    <property type="project" value="InterPro"/>
</dbReference>
<dbReference type="PANTHER" id="PTHR42892">
    <property type="entry name" value="GLUCOSAMINE-6-PHOSPHATE DEAMINASE-LIKE PROTEIN BT_0258-RELATED"/>
    <property type="match status" value="1"/>
</dbReference>
<dbReference type="CDD" id="cd01399">
    <property type="entry name" value="GlcN6P_deaminase"/>
    <property type="match status" value="1"/>
</dbReference>
<dbReference type="GO" id="GO:0005975">
    <property type="term" value="P:carbohydrate metabolic process"/>
    <property type="evidence" value="ECO:0007669"/>
    <property type="project" value="InterPro"/>
</dbReference>
<evidence type="ECO:0000256" key="1">
    <source>
        <dbReference type="SAM" id="MobiDB-lite"/>
    </source>
</evidence>
<evidence type="ECO:0000259" key="2">
    <source>
        <dbReference type="Pfam" id="PF01182"/>
    </source>
</evidence>